<dbReference type="PANTHER" id="PTHR20884:SF8">
    <property type="entry name" value="GDP-D-GLUCOSE PHOSPHORYLASE 1"/>
    <property type="match status" value="1"/>
</dbReference>
<dbReference type="OrthoDB" id="417175at2759"/>
<comment type="function">
    <text evidence="2">Specific and highly efficient GDP-D-glucose phosphorylase regulating the levels of GDP-D-glucose in cells.</text>
</comment>
<evidence type="ECO:0000256" key="5">
    <source>
        <dbReference type="ARBA" id="ARBA00012507"/>
    </source>
</evidence>
<dbReference type="InterPro" id="IPR058866">
    <property type="entry name" value="GDPGP1_N"/>
</dbReference>
<evidence type="ECO:0000256" key="10">
    <source>
        <dbReference type="ARBA" id="ARBA00022695"/>
    </source>
</evidence>
<dbReference type="OMA" id="ACICLQI"/>
<evidence type="ECO:0000259" key="14">
    <source>
        <dbReference type="Pfam" id="PF26217"/>
    </source>
</evidence>
<evidence type="ECO:0000256" key="6">
    <source>
        <dbReference type="ARBA" id="ARBA00018857"/>
    </source>
</evidence>
<evidence type="ECO:0000313" key="15">
    <source>
        <dbReference type="EMBL" id="OLQ14055.1"/>
    </source>
</evidence>
<keyword evidence="7" id="KW-0963">Cytoplasm</keyword>
<keyword evidence="16" id="KW-1185">Reference proteome</keyword>
<evidence type="ECO:0000256" key="4">
    <source>
        <dbReference type="ARBA" id="ARBA00006451"/>
    </source>
</evidence>
<evidence type="ECO:0000313" key="16">
    <source>
        <dbReference type="Proteomes" id="UP000186817"/>
    </source>
</evidence>
<evidence type="ECO:0000256" key="2">
    <source>
        <dbReference type="ARBA" id="ARBA00003049"/>
    </source>
</evidence>
<proteinExistence type="inferred from homology"/>
<dbReference type="Pfam" id="PF26217">
    <property type="entry name" value="GDPGP1_N"/>
    <property type="match status" value="1"/>
</dbReference>
<keyword evidence="9" id="KW-0808">Transferase</keyword>
<keyword evidence="8" id="KW-0344">Guanine-nucleotide releasing factor</keyword>
<dbReference type="GO" id="GO:0016787">
    <property type="term" value="F:hydrolase activity"/>
    <property type="evidence" value="ECO:0007669"/>
    <property type="project" value="UniProtKB-KW"/>
</dbReference>
<keyword evidence="10" id="KW-0548">Nucleotidyltransferase</keyword>
<feature type="domain" description="GDPGP1-like N-terminal" evidence="14">
    <location>
        <begin position="89"/>
        <end position="244"/>
    </location>
</feature>
<comment type="catalytic activity">
    <reaction evidence="1">
        <text>GDP-alpha-D-glucose + phosphate = alpha-D-glucose 1-phosphate + GDP + H(+)</text>
        <dbReference type="Rhea" id="RHEA:30387"/>
        <dbReference type="ChEBI" id="CHEBI:15378"/>
        <dbReference type="ChEBI" id="CHEBI:43474"/>
        <dbReference type="ChEBI" id="CHEBI:58189"/>
        <dbReference type="ChEBI" id="CHEBI:58601"/>
        <dbReference type="ChEBI" id="CHEBI:62230"/>
        <dbReference type="EC" id="2.7.7.78"/>
    </reaction>
</comment>
<name>A0A1Q9F2Y9_SYMMI</name>
<evidence type="ECO:0000256" key="8">
    <source>
        <dbReference type="ARBA" id="ARBA00022658"/>
    </source>
</evidence>
<dbReference type="InterPro" id="IPR058865">
    <property type="entry name" value="GDPGP1_C"/>
</dbReference>
<comment type="subcellular location">
    <subcellularLocation>
        <location evidence="3">Cytoplasm</location>
    </subcellularLocation>
</comment>
<evidence type="ECO:0000256" key="11">
    <source>
        <dbReference type="ARBA" id="ARBA00022741"/>
    </source>
</evidence>
<dbReference type="AlphaFoldDB" id="A0A1Q9F2Y9"/>
<accession>A0A1Q9F2Y9</accession>
<evidence type="ECO:0000256" key="3">
    <source>
        <dbReference type="ARBA" id="ARBA00004496"/>
    </source>
</evidence>
<gene>
    <name evidence="15" type="primary">gdpgp1</name>
    <name evidence="15" type="ORF">AK812_SmicGene1878</name>
</gene>
<evidence type="ECO:0000256" key="12">
    <source>
        <dbReference type="ARBA" id="ARBA00022801"/>
    </source>
</evidence>
<dbReference type="Proteomes" id="UP000186817">
    <property type="component" value="Unassembled WGS sequence"/>
</dbReference>
<dbReference type="Pfam" id="PF26216">
    <property type="entry name" value="GDPGP1_C"/>
    <property type="match status" value="1"/>
</dbReference>
<evidence type="ECO:0000256" key="1">
    <source>
        <dbReference type="ARBA" id="ARBA00000063"/>
    </source>
</evidence>
<keyword evidence="11" id="KW-0547">Nucleotide-binding</keyword>
<evidence type="ECO:0000256" key="7">
    <source>
        <dbReference type="ARBA" id="ARBA00022490"/>
    </source>
</evidence>
<keyword evidence="12" id="KW-0378">Hydrolase</keyword>
<comment type="similarity">
    <text evidence="4">Belongs to the GDPGP1 family.</text>
</comment>
<dbReference type="GO" id="GO:0005085">
    <property type="term" value="F:guanyl-nucleotide exchange factor activity"/>
    <property type="evidence" value="ECO:0007669"/>
    <property type="project" value="UniProtKB-KW"/>
</dbReference>
<dbReference type="InterPro" id="IPR026506">
    <property type="entry name" value="GDPGP"/>
</dbReference>
<dbReference type="EC" id="2.7.7.78" evidence="5"/>
<dbReference type="PANTHER" id="PTHR20884">
    <property type="entry name" value="GDP-D-GLUCOSE PHOSPHORYLASE 1"/>
    <property type="match status" value="1"/>
</dbReference>
<evidence type="ECO:0000259" key="13">
    <source>
        <dbReference type="Pfam" id="PF26216"/>
    </source>
</evidence>
<sequence length="436" mass="47746">MEIGLPKAALSQRSVSGSALASDPDSFGEGARPRNLLRKAAANFAEPAIVREFDAFPRDIAAYELPSTSMFVLNCCAASRAEKAKESVFDKLLLDGFSQVAGKGLLRSQTSSIVRRTVEGNLGLVLSHSPDHFAKKREMTRGDKEVVMDADPEAFNFNKVPSEELVGVEDSSEFAVSVLACGSPLAIGHMLLVPRRDAAAPQVLTTELLRCGLDLVGKSWRRDFRLLFNSMLGFASVNHFHYHGLYLEYCGFSQRQFPVERVERSTVGGGRTSGKLCVELLAESQWYCRGFVLTAGSAIGAAGDPPPADLEALASFAGNVIGLLQSRNIPHNVMIAPYQGERKSRDYGDIFAEETWMPLAASPEVYIFPRRPEGKLREDSGLNAAICEISGLIMCHDEDRFQQFDEDKVSSLFKEDVSLSGDDFDDLICKVAWMVS</sequence>
<feature type="domain" description="GDPGP1-like C-terminal" evidence="13">
    <location>
        <begin position="308"/>
        <end position="428"/>
    </location>
</feature>
<organism evidence="15 16">
    <name type="scientific">Symbiodinium microadriaticum</name>
    <name type="common">Dinoflagellate</name>
    <name type="synonym">Zooxanthella microadriatica</name>
    <dbReference type="NCBI Taxonomy" id="2951"/>
    <lineage>
        <taxon>Eukaryota</taxon>
        <taxon>Sar</taxon>
        <taxon>Alveolata</taxon>
        <taxon>Dinophyceae</taxon>
        <taxon>Suessiales</taxon>
        <taxon>Symbiodiniaceae</taxon>
        <taxon>Symbiodinium</taxon>
    </lineage>
</organism>
<protein>
    <recommendedName>
        <fullName evidence="6">GDP-D-glucose phosphorylase 1</fullName>
        <ecNumber evidence="5">2.7.7.78</ecNumber>
    </recommendedName>
</protein>
<comment type="caution">
    <text evidence="15">The sequence shown here is derived from an EMBL/GenBank/DDBJ whole genome shotgun (WGS) entry which is preliminary data.</text>
</comment>
<evidence type="ECO:0000256" key="9">
    <source>
        <dbReference type="ARBA" id="ARBA00022679"/>
    </source>
</evidence>
<dbReference type="GO" id="GO:0000166">
    <property type="term" value="F:nucleotide binding"/>
    <property type="evidence" value="ECO:0007669"/>
    <property type="project" value="UniProtKB-KW"/>
</dbReference>
<dbReference type="GO" id="GO:0080048">
    <property type="term" value="F:GDP-D-glucose phosphorylase activity"/>
    <property type="evidence" value="ECO:0007669"/>
    <property type="project" value="UniProtKB-EC"/>
</dbReference>
<dbReference type="GO" id="GO:0006006">
    <property type="term" value="P:glucose metabolic process"/>
    <property type="evidence" value="ECO:0007669"/>
    <property type="project" value="TreeGrafter"/>
</dbReference>
<dbReference type="EMBL" id="LSRX01000020">
    <property type="protein sequence ID" value="OLQ14055.1"/>
    <property type="molecule type" value="Genomic_DNA"/>
</dbReference>
<reference evidence="15 16" key="1">
    <citation type="submission" date="2016-02" db="EMBL/GenBank/DDBJ databases">
        <title>Genome analysis of coral dinoflagellate symbionts highlights evolutionary adaptations to a symbiotic lifestyle.</title>
        <authorList>
            <person name="Aranda M."/>
            <person name="Li Y."/>
            <person name="Liew Y.J."/>
            <person name="Baumgarten S."/>
            <person name="Simakov O."/>
            <person name="Wilson M."/>
            <person name="Piel J."/>
            <person name="Ashoor H."/>
            <person name="Bougouffa S."/>
            <person name="Bajic V.B."/>
            <person name="Ryu T."/>
            <person name="Ravasi T."/>
            <person name="Bayer T."/>
            <person name="Micklem G."/>
            <person name="Kim H."/>
            <person name="Bhak J."/>
            <person name="Lajeunesse T.C."/>
            <person name="Voolstra C.R."/>
        </authorList>
    </citation>
    <scope>NUCLEOTIDE SEQUENCE [LARGE SCALE GENOMIC DNA]</scope>
    <source>
        <strain evidence="15 16">CCMP2467</strain>
    </source>
</reference>
<dbReference type="GO" id="GO:0005737">
    <property type="term" value="C:cytoplasm"/>
    <property type="evidence" value="ECO:0007669"/>
    <property type="project" value="UniProtKB-SubCell"/>
</dbReference>